<comment type="catalytic activity">
    <reaction evidence="7">
        <text>protoporphyrinogen IX + 3 a quinone = protoporphyrin IX + 3 a quinol</text>
        <dbReference type="Rhea" id="RHEA:65032"/>
        <dbReference type="ChEBI" id="CHEBI:24646"/>
        <dbReference type="ChEBI" id="CHEBI:57306"/>
        <dbReference type="ChEBI" id="CHEBI:57307"/>
        <dbReference type="ChEBI" id="CHEBI:132124"/>
        <dbReference type="EC" id="1.3.5.3"/>
    </reaction>
</comment>
<evidence type="ECO:0000256" key="1">
    <source>
        <dbReference type="ARBA" id="ARBA00022630"/>
    </source>
</evidence>
<dbReference type="Proteomes" id="UP000190328">
    <property type="component" value="Unassembled WGS sequence"/>
</dbReference>
<dbReference type="HAMAP" id="MF_00853">
    <property type="entry name" value="HemG"/>
    <property type="match status" value="1"/>
</dbReference>
<dbReference type="UniPathway" id="UPA00251">
    <property type="reaction ID" value="UER00324"/>
</dbReference>
<dbReference type="AlphaFoldDB" id="A0A1T4M7K1"/>
<dbReference type="PROSITE" id="PS50902">
    <property type="entry name" value="FLAVODOXIN_LIKE"/>
    <property type="match status" value="1"/>
</dbReference>
<dbReference type="OrthoDB" id="2146857at2"/>
<keyword evidence="6 7" id="KW-0627">Porphyrin biosynthesis</keyword>
<dbReference type="GO" id="GO:0070819">
    <property type="term" value="F:menaquinone-dependent protoporphyrinogen oxidase activity"/>
    <property type="evidence" value="ECO:0007669"/>
    <property type="project" value="UniProtKB-UniRule"/>
</dbReference>
<keyword evidence="2 7" id="KW-0288">FMN</keyword>
<evidence type="ECO:0000256" key="7">
    <source>
        <dbReference type="HAMAP-Rule" id="MF_00853"/>
    </source>
</evidence>
<dbReference type="EMBL" id="FUXI01000008">
    <property type="protein sequence ID" value="SJZ62816.1"/>
    <property type="molecule type" value="Genomic_DNA"/>
</dbReference>
<comment type="catalytic activity">
    <reaction evidence="7">
        <text>protoporphyrinogen IX + 3 a menaquinone = protoporphyrin IX + 3 a menaquinol</text>
        <dbReference type="Rhea" id="RHEA:27409"/>
        <dbReference type="Rhea" id="RHEA-COMP:9537"/>
        <dbReference type="Rhea" id="RHEA-COMP:9539"/>
        <dbReference type="ChEBI" id="CHEBI:16374"/>
        <dbReference type="ChEBI" id="CHEBI:18151"/>
        <dbReference type="ChEBI" id="CHEBI:57306"/>
        <dbReference type="ChEBI" id="CHEBI:57307"/>
        <dbReference type="EC" id="1.3.5.3"/>
    </reaction>
</comment>
<keyword evidence="5" id="KW-0472">Membrane</keyword>
<dbReference type="InterPro" id="IPR052200">
    <property type="entry name" value="Protoporphyrinogen_IX_DH"/>
</dbReference>
<evidence type="ECO:0000256" key="2">
    <source>
        <dbReference type="ARBA" id="ARBA00022643"/>
    </source>
</evidence>
<proteinExistence type="inferred from homology"/>
<gene>
    <name evidence="7" type="primary">hemG</name>
    <name evidence="9" type="ORF">SAMN02745116_00981</name>
</gene>
<evidence type="ECO:0000259" key="8">
    <source>
        <dbReference type="PROSITE" id="PS50902"/>
    </source>
</evidence>
<evidence type="ECO:0000256" key="6">
    <source>
        <dbReference type="ARBA" id="ARBA00023244"/>
    </source>
</evidence>
<protein>
    <recommendedName>
        <fullName evidence="7">Protoporphyrinogen IX dehydrogenase [quinone]</fullName>
        <ecNumber evidence="7">1.3.5.3</ecNumber>
    </recommendedName>
    <alternativeName>
        <fullName evidence="7">Protoporphyrinogen IX dehydrogenase [menaquinone]</fullName>
    </alternativeName>
    <alternativeName>
        <fullName evidence="7">Protoporphyrinogen IX dehydrogenase [ubiquinone]</fullName>
    </alternativeName>
    <alternativeName>
        <fullName evidence="7">Protoporphyrinogen oxidase</fullName>
        <shortName evidence="7">PPO</shortName>
    </alternativeName>
</protein>
<comment type="similarity">
    <text evidence="7">Belongs to the HemG family.</text>
</comment>
<evidence type="ECO:0000313" key="9">
    <source>
        <dbReference type="EMBL" id="SJZ62816.1"/>
    </source>
</evidence>
<organism evidence="9 10">
    <name type="scientific">Pilibacter termitis</name>
    <dbReference type="NCBI Taxonomy" id="263852"/>
    <lineage>
        <taxon>Bacteria</taxon>
        <taxon>Bacillati</taxon>
        <taxon>Bacillota</taxon>
        <taxon>Bacilli</taxon>
        <taxon>Lactobacillales</taxon>
        <taxon>Enterococcaceae</taxon>
        <taxon>Pilibacter</taxon>
    </lineage>
</organism>
<evidence type="ECO:0000256" key="3">
    <source>
        <dbReference type="ARBA" id="ARBA00022741"/>
    </source>
</evidence>
<dbReference type="Gene3D" id="3.40.50.360">
    <property type="match status" value="1"/>
</dbReference>
<keyword evidence="3 7" id="KW-0547">Nucleotide-binding</keyword>
<dbReference type="NCBIfam" id="NF008316">
    <property type="entry name" value="PRK11104.1"/>
    <property type="match status" value="1"/>
</dbReference>
<dbReference type="GO" id="GO:0010181">
    <property type="term" value="F:FMN binding"/>
    <property type="evidence" value="ECO:0007669"/>
    <property type="project" value="UniProtKB-UniRule"/>
</dbReference>
<evidence type="ECO:0000256" key="4">
    <source>
        <dbReference type="ARBA" id="ARBA00023002"/>
    </source>
</evidence>
<dbReference type="InterPro" id="IPR008254">
    <property type="entry name" value="Flavodoxin/NO_synth"/>
</dbReference>
<comment type="subcellular location">
    <subcellularLocation>
        <location evidence="7">Cell membrane</location>
        <topology evidence="7">Peripheral membrane protein</topology>
    </subcellularLocation>
</comment>
<dbReference type="GO" id="GO:0005886">
    <property type="term" value="C:plasma membrane"/>
    <property type="evidence" value="ECO:0007669"/>
    <property type="project" value="UniProtKB-SubCell"/>
</dbReference>
<keyword evidence="1 7" id="KW-0285">Flavoprotein</keyword>
<dbReference type="STRING" id="263852.SAMN02745116_00981"/>
<dbReference type="InterPro" id="IPR026816">
    <property type="entry name" value="Flavodoxin_dom"/>
</dbReference>
<name>A0A1T4M7K1_9ENTE</name>
<dbReference type="PANTHER" id="PTHR38030:SF2">
    <property type="entry name" value="PROTOPORPHYRINOGEN IX DEHYDROGENASE [QUINONE]"/>
    <property type="match status" value="1"/>
</dbReference>
<feature type="domain" description="Flavodoxin-like" evidence="8">
    <location>
        <begin position="2"/>
        <end position="174"/>
    </location>
</feature>
<comment type="function">
    <text evidence="7">Catalyzes the 6-electron oxidation of protoporphyrinogen IX to form protoporphyrin IX; under anaerobic conditions uses menaquinone as an electron acceptor, under aerobic conditions uses ubiquinone as an electron acceptor.</text>
</comment>
<dbReference type="GO" id="GO:0004729">
    <property type="term" value="F:oxygen-dependent protoporphyrinogen oxidase activity"/>
    <property type="evidence" value="ECO:0007669"/>
    <property type="project" value="InterPro"/>
</dbReference>
<dbReference type="GO" id="GO:0006782">
    <property type="term" value="P:protoporphyrinogen IX biosynthetic process"/>
    <property type="evidence" value="ECO:0007669"/>
    <property type="project" value="UniProtKB-UniRule"/>
</dbReference>
<evidence type="ECO:0000256" key="5">
    <source>
        <dbReference type="ARBA" id="ARBA00023136"/>
    </source>
</evidence>
<dbReference type="EC" id="1.3.5.3" evidence="7"/>
<dbReference type="RefSeq" id="WP_078806906.1">
    <property type="nucleotide sequence ID" value="NZ_FUXI01000008.1"/>
</dbReference>
<dbReference type="InterPro" id="IPR044264">
    <property type="entry name" value="HemG"/>
</dbReference>
<dbReference type="PANTHER" id="PTHR38030">
    <property type="entry name" value="PROTOPORPHYRINOGEN IX DEHYDROGENASE [MENAQUINONE]"/>
    <property type="match status" value="1"/>
</dbReference>
<evidence type="ECO:0000313" key="10">
    <source>
        <dbReference type="Proteomes" id="UP000190328"/>
    </source>
</evidence>
<accession>A0A1T4M7K1</accession>
<keyword evidence="7" id="KW-1003">Cell membrane</keyword>
<dbReference type="Pfam" id="PF12724">
    <property type="entry name" value="Flavodoxin_5"/>
    <property type="match status" value="1"/>
</dbReference>
<dbReference type="GO" id="GO:0016651">
    <property type="term" value="F:oxidoreductase activity, acting on NAD(P)H"/>
    <property type="evidence" value="ECO:0007669"/>
    <property type="project" value="UniProtKB-ARBA"/>
</dbReference>
<comment type="catalytic activity">
    <reaction evidence="7">
        <text>protoporphyrinogen IX + 3 a ubiquinone = protoporphyrin IX + 3 a ubiquinol</text>
        <dbReference type="Rhea" id="RHEA:63936"/>
        <dbReference type="Rhea" id="RHEA-COMP:9565"/>
        <dbReference type="Rhea" id="RHEA-COMP:9566"/>
        <dbReference type="ChEBI" id="CHEBI:16389"/>
        <dbReference type="ChEBI" id="CHEBI:17976"/>
        <dbReference type="ChEBI" id="CHEBI:57306"/>
        <dbReference type="ChEBI" id="CHEBI:57307"/>
    </reaction>
</comment>
<comment type="cofactor">
    <cofactor evidence="7">
        <name>FMN</name>
        <dbReference type="ChEBI" id="CHEBI:58210"/>
    </cofactor>
    <text evidence="7">Binds 1 FMN non-covalently per subunit.</text>
</comment>
<dbReference type="SUPFAM" id="SSF52218">
    <property type="entry name" value="Flavoproteins"/>
    <property type="match status" value="1"/>
</dbReference>
<comment type="pathway">
    <text evidence="7">Porphyrin-containing compound metabolism; protoporphyrin-IX biosynthesis; protoporphyrin-IX from protoporphyrinogen-IX: step 1/1.</text>
</comment>
<keyword evidence="10" id="KW-1185">Reference proteome</keyword>
<reference evidence="9 10" key="1">
    <citation type="submission" date="2017-02" db="EMBL/GenBank/DDBJ databases">
        <authorList>
            <person name="Peterson S.W."/>
        </authorList>
    </citation>
    <scope>NUCLEOTIDE SEQUENCE [LARGE SCALE GENOMIC DNA]</scope>
    <source>
        <strain evidence="9 10">ATCC BAA-1030</strain>
    </source>
</reference>
<keyword evidence="4 7" id="KW-0560">Oxidoreductase</keyword>
<sequence length="176" mass="20349">MIFLYYSTVDGQTKRIAEKIESVLKENGERVTIKEIEEKTVTDDYTFSGNDKVILLASIRYGFFPKKVYRFVEKARLANVSCESYFIGVNLIARNVEKQSVENNVYVRKFLEKITWQPTKVKIFAGALNYTKYNFFDKKMIQLIMKITNGPTDASVDTDFTDWASVKEFAESLIAE</sequence>
<dbReference type="InterPro" id="IPR029039">
    <property type="entry name" value="Flavoprotein-like_sf"/>
</dbReference>